<accession>A0ABT4QGS2</accession>
<dbReference type="EMBL" id="JAQAGZ010000020">
    <property type="protein sequence ID" value="MCZ8515931.1"/>
    <property type="molecule type" value="Genomic_DNA"/>
</dbReference>
<feature type="region of interest" description="Disordered" evidence="4">
    <location>
        <begin position="41"/>
        <end position="63"/>
    </location>
</feature>
<dbReference type="PANTHER" id="PTHR10003">
    <property type="entry name" value="SUPEROXIDE DISMUTASE CU-ZN -RELATED"/>
    <property type="match status" value="1"/>
</dbReference>
<sequence>MKHFSTMTFTAAALAVLLSGCHGGAHTWYGAKAGTEDHAAHANAQDSGSGDAAMAMSHPAEPASESAVSVTVDLINSKGLSIGKAFLKQEKDGVRVQVDAASIPEGQHGLHFHENGKCAAPDFQTAGAHLNPDMKKHGLNNPQGAHNGDLPNLTAGADGKAKAEVVAKNVTLEKGKPNSLLKAGGTALVIHEKADDYVTDPSGNSGARIACGVIQ</sequence>
<comment type="caution">
    <text evidence="7">The sequence shown here is derived from an EMBL/GenBank/DDBJ whole genome shotgun (WGS) entry which is preliminary data.</text>
</comment>
<evidence type="ECO:0000259" key="6">
    <source>
        <dbReference type="Pfam" id="PF00080"/>
    </source>
</evidence>
<comment type="cofactor">
    <cofactor evidence="3">
        <name>Zn(2+)</name>
        <dbReference type="ChEBI" id="CHEBI:29105"/>
    </cofactor>
    <text evidence="3">Binds 1 zinc ion per subunit.</text>
</comment>
<evidence type="ECO:0000256" key="5">
    <source>
        <dbReference type="SAM" id="SignalP"/>
    </source>
</evidence>
<keyword evidence="8" id="KW-1185">Reference proteome</keyword>
<feature type="signal peptide" evidence="5">
    <location>
        <begin position="1"/>
        <end position="27"/>
    </location>
</feature>
<reference evidence="7 8" key="1">
    <citation type="submission" date="2022-12" db="EMBL/GenBank/DDBJ databases">
        <title>Draft genome sequence of Paenibacillus sp. dW9.</title>
        <authorList>
            <person name="Choi E.-W."/>
            <person name="Kim D.-U."/>
        </authorList>
    </citation>
    <scope>NUCLEOTIDE SEQUENCE [LARGE SCALE GENOMIC DNA]</scope>
    <source>
        <strain evidence="8">dW9</strain>
    </source>
</reference>
<evidence type="ECO:0000256" key="4">
    <source>
        <dbReference type="SAM" id="MobiDB-lite"/>
    </source>
</evidence>
<evidence type="ECO:0000256" key="1">
    <source>
        <dbReference type="ARBA" id="ARBA00010457"/>
    </source>
</evidence>
<gene>
    <name evidence="7" type="ORF">O9H85_26735</name>
</gene>
<keyword evidence="5" id="KW-0732">Signal</keyword>
<feature type="chain" id="PRO_5046664329" description="Superoxide dismutase [Cu-Zn]" evidence="5">
    <location>
        <begin position="28"/>
        <end position="215"/>
    </location>
</feature>
<comment type="function">
    <text evidence="2">Destroys radicals which are normally produced within the cells and which are toxic to biological systems. May play a role in favoring mycobacterial survival in phagocytes.</text>
</comment>
<evidence type="ECO:0000313" key="7">
    <source>
        <dbReference type="EMBL" id="MCZ8515931.1"/>
    </source>
</evidence>
<dbReference type="InterPro" id="IPR036423">
    <property type="entry name" value="SOD-like_Cu/Zn_dom_sf"/>
</dbReference>
<dbReference type="PROSITE" id="PS00332">
    <property type="entry name" value="SOD_CU_ZN_2"/>
    <property type="match status" value="1"/>
</dbReference>
<comment type="catalytic activity">
    <reaction evidence="3">
        <text>2 superoxide + 2 H(+) = H2O2 + O2</text>
        <dbReference type="Rhea" id="RHEA:20696"/>
        <dbReference type="ChEBI" id="CHEBI:15378"/>
        <dbReference type="ChEBI" id="CHEBI:15379"/>
        <dbReference type="ChEBI" id="CHEBI:16240"/>
        <dbReference type="ChEBI" id="CHEBI:18421"/>
        <dbReference type="EC" id="1.15.1.1"/>
    </reaction>
</comment>
<name>A0ABT4QGS2_9BACL</name>
<evidence type="ECO:0000256" key="3">
    <source>
        <dbReference type="RuleBase" id="RU000393"/>
    </source>
</evidence>
<dbReference type="RefSeq" id="WP_269884463.1">
    <property type="nucleotide sequence ID" value="NZ_JAQAGZ010000020.1"/>
</dbReference>
<dbReference type="InterPro" id="IPR001424">
    <property type="entry name" value="SOD_Cu_Zn_dom"/>
</dbReference>
<comment type="similarity">
    <text evidence="1 3">Belongs to the Cu-Zn superoxide dismutase family.</text>
</comment>
<comment type="cofactor">
    <cofactor evidence="3">
        <name>Cu cation</name>
        <dbReference type="ChEBI" id="CHEBI:23378"/>
    </cofactor>
    <text evidence="3">Binds 1 copper ion per subunit.</text>
</comment>
<feature type="domain" description="Superoxide dismutase copper/zinc binding" evidence="6">
    <location>
        <begin position="83"/>
        <end position="214"/>
    </location>
</feature>
<dbReference type="InterPro" id="IPR024134">
    <property type="entry name" value="SOD_Cu/Zn_/chaperone"/>
</dbReference>
<proteinExistence type="inferred from homology"/>
<keyword evidence="3" id="KW-0560">Oxidoreductase</keyword>
<keyword evidence="3" id="KW-0862">Zinc</keyword>
<evidence type="ECO:0000256" key="2">
    <source>
        <dbReference type="ARBA" id="ARBA00024900"/>
    </source>
</evidence>
<dbReference type="PROSITE" id="PS51257">
    <property type="entry name" value="PROKAR_LIPOPROTEIN"/>
    <property type="match status" value="1"/>
</dbReference>
<dbReference type="SUPFAM" id="SSF49329">
    <property type="entry name" value="Cu,Zn superoxide dismutase-like"/>
    <property type="match status" value="1"/>
</dbReference>
<dbReference type="Proteomes" id="UP001527882">
    <property type="component" value="Unassembled WGS sequence"/>
</dbReference>
<dbReference type="Gene3D" id="2.60.40.200">
    <property type="entry name" value="Superoxide dismutase, copper/zinc binding domain"/>
    <property type="match status" value="1"/>
</dbReference>
<keyword evidence="3" id="KW-0479">Metal-binding</keyword>
<evidence type="ECO:0000313" key="8">
    <source>
        <dbReference type="Proteomes" id="UP001527882"/>
    </source>
</evidence>
<dbReference type="EC" id="1.15.1.1" evidence="3"/>
<keyword evidence="3" id="KW-0186">Copper</keyword>
<dbReference type="CDD" id="cd00305">
    <property type="entry name" value="Cu-Zn_Superoxide_Dismutase"/>
    <property type="match status" value="1"/>
</dbReference>
<organism evidence="7 8">
    <name type="scientific">Paenibacillus gyeongsangnamensis</name>
    <dbReference type="NCBI Taxonomy" id="3388067"/>
    <lineage>
        <taxon>Bacteria</taxon>
        <taxon>Bacillati</taxon>
        <taxon>Bacillota</taxon>
        <taxon>Bacilli</taxon>
        <taxon>Bacillales</taxon>
        <taxon>Paenibacillaceae</taxon>
        <taxon>Paenibacillus</taxon>
    </lineage>
</organism>
<dbReference type="Pfam" id="PF00080">
    <property type="entry name" value="Sod_Cu"/>
    <property type="match status" value="1"/>
</dbReference>
<protein>
    <recommendedName>
        <fullName evidence="3">Superoxide dismutase [Cu-Zn]</fullName>
        <ecNumber evidence="3">1.15.1.1</ecNumber>
    </recommendedName>
</protein>
<dbReference type="InterPro" id="IPR018152">
    <property type="entry name" value="SOD_Cu/Zn_BS"/>
</dbReference>